<dbReference type="SUPFAM" id="SSF48452">
    <property type="entry name" value="TPR-like"/>
    <property type="match status" value="1"/>
</dbReference>
<dbReference type="InterPro" id="IPR019734">
    <property type="entry name" value="TPR_rpt"/>
</dbReference>
<dbReference type="InterPro" id="IPR034706">
    <property type="entry name" value="CpoB"/>
</dbReference>
<name>C7LWA6_DESBD</name>
<proteinExistence type="inferred from homology"/>
<dbReference type="KEGG" id="dba:Dbac_0473"/>
<dbReference type="Proteomes" id="UP000002216">
    <property type="component" value="Chromosome"/>
</dbReference>
<dbReference type="AlphaFoldDB" id="C7LWA6"/>
<feature type="compositionally biased region" description="Low complexity" evidence="2">
    <location>
        <begin position="162"/>
        <end position="178"/>
    </location>
</feature>
<protein>
    <submittedName>
        <fullName evidence="4">Tol-pal system protein YbgF</fullName>
    </submittedName>
</protein>
<keyword evidence="1" id="KW-0802">TPR repeat</keyword>
<dbReference type="InterPro" id="IPR014162">
    <property type="entry name" value="CpoB_C"/>
</dbReference>
<evidence type="ECO:0000313" key="5">
    <source>
        <dbReference type="Proteomes" id="UP000002216"/>
    </source>
</evidence>
<keyword evidence="3" id="KW-1133">Transmembrane helix</keyword>
<gene>
    <name evidence="4" type="ordered locus">Dbac_0473</name>
</gene>
<feature type="region of interest" description="Disordered" evidence="2">
    <location>
        <begin position="154"/>
        <end position="199"/>
    </location>
</feature>
<dbReference type="Gene3D" id="1.25.40.10">
    <property type="entry name" value="Tetratricopeptide repeat domain"/>
    <property type="match status" value="1"/>
</dbReference>
<dbReference type="STRING" id="525897.Dbac_0473"/>
<dbReference type="OrthoDB" id="9781271at2"/>
<sequence length="350" mass="37379">MRNAEENGDCDMRSTLVFVTGMLVGVLLSWASGPASMYLARGWPALRLVETPARMVPSLTSVQDDNVAMGRPSASVLRRPVTRSVRMATSNVILVREAAVSSNATGAHASAQIPAGLGAPVVAANATIGSAAEPSAAPLPESVHAAKAGLKTAAPVPDISKSKSGSSKSVPDISKSESGSYKARPVTSRPDSAVTAKAPAASADALKKKAAAEISPEQEYARALKSYQNGRHALAREQFAAFMRNFPRHRLLPNALYWTGETWYAEARYDRAMKYFTQVVQDHPRHGKSADALLKLAYSALRQGQHEQAGVYLQQLEVRYPDSPASRLGRQARGRIQGCSEFITVALARG</sequence>
<evidence type="ECO:0000256" key="3">
    <source>
        <dbReference type="SAM" id="Phobius"/>
    </source>
</evidence>
<accession>C7LWA6</accession>
<dbReference type="PROSITE" id="PS50005">
    <property type="entry name" value="TPR"/>
    <property type="match status" value="1"/>
</dbReference>
<keyword evidence="3" id="KW-0472">Membrane</keyword>
<feature type="transmembrane region" description="Helical" evidence="3">
    <location>
        <begin position="12"/>
        <end position="31"/>
    </location>
</feature>
<dbReference type="HAMAP" id="MF_02066">
    <property type="entry name" value="CpoB"/>
    <property type="match status" value="1"/>
</dbReference>
<dbReference type="HOGENOM" id="CLU_791612_0_0_7"/>
<dbReference type="NCBIfam" id="TIGR02795">
    <property type="entry name" value="tol_pal_ybgF"/>
    <property type="match status" value="1"/>
</dbReference>
<dbReference type="EMBL" id="CP001629">
    <property type="protein sequence ID" value="ACU88598.1"/>
    <property type="molecule type" value="Genomic_DNA"/>
</dbReference>
<reference evidence="4 5" key="1">
    <citation type="journal article" date="2009" name="Stand. Genomic Sci.">
        <title>Complete genome sequence of Desulfomicrobium baculatum type strain (X).</title>
        <authorList>
            <person name="Copeland A."/>
            <person name="Spring S."/>
            <person name="Goker M."/>
            <person name="Schneider S."/>
            <person name="Lapidus A."/>
            <person name="Del Rio T.G."/>
            <person name="Tice H."/>
            <person name="Cheng J.F."/>
            <person name="Chen F."/>
            <person name="Nolan M."/>
            <person name="Bruce D."/>
            <person name="Goodwin L."/>
            <person name="Pitluck S."/>
            <person name="Ivanova N."/>
            <person name="Mavrommatis K."/>
            <person name="Ovchinnikova G."/>
            <person name="Pati A."/>
            <person name="Chen A."/>
            <person name="Palaniappan K."/>
            <person name="Land M."/>
            <person name="Hauser L."/>
            <person name="Chang Y.J."/>
            <person name="Jeffries C.C."/>
            <person name="Meincke L."/>
            <person name="Sims D."/>
            <person name="Brettin T."/>
            <person name="Detter J.C."/>
            <person name="Han C."/>
            <person name="Chain P."/>
            <person name="Bristow J."/>
            <person name="Eisen J.A."/>
            <person name="Markowitz V."/>
            <person name="Hugenholtz P."/>
            <person name="Kyrpides N.C."/>
            <person name="Klenk H.P."/>
            <person name="Lucas S."/>
        </authorList>
    </citation>
    <scope>NUCLEOTIDE SEQUENCE [LARGE SCALE GENOMIC DNA]</scope>
    <source>
        <strain evidence="5">DSM 4028 / VKM B-1378 / X</strain>
    </source>
</reference>
<dbReference type="eggNOG" id="COG1729">
    <property type="taxonomic scope" value="Bacteria"/>
</dbReference>
<evidence type="ECO:0000313" key="4">
    <source>
        <dbReference type="EMBL" id="ACU88598.1"/>
    </source>
</evidence>
<dbReference type="Pfam" id="PF14559">
    <property type="entry name" value="TPR_19"/>
    <property type="match status" value="1"/>
</dbReference>
<keyword evidence="3" id="KW-0812">Transmembrane</keyword>
<evidence type="ECO:0000256" key="2">
    <source>
        <dbReference type="SAM" id="MobiDB-lite"/>
    </source>
</evidence>
<dbReference type="GO" id="GO:0051301">
    <property type="term" value="P:cell division"/>
    <property type="evidence" value="ECO:0007669"/>
    <property type="project" value="InterPro"/>
</dbReference>
<dbReference type="InterPro" id="IPR011990">
    <property type="entry name" value="TPR-like_helical_dom_sf"/>
</dbReference>
<organism evidence="4 5">
    <name type="scientific">Desulfomicrobium baculatum (strain DSM 4028 / VKM B-1378 / X)</name>
    <name type="common">Desulfovibrio baculatus</name>
    <dbReference type="NCBI Taxonomy" id="525897"/>
    <lineage>
        <taxon>Bacteria</taxon>
        <taxon>Pseudomonadati</taxon>
        <taxon>Thermodesulfobacteriota</taxon>
        <taxon>Desulfovibrionia</taxon>
        <taxon>Desulfovibrionales</taxon>
        <taxon>Desulfomicrobiaceae</taxon>
        <taxon>Desulfomicrobium</taxon>
    </lineage>
</organism>
<feature type="repeat" description="TPR" evidence="1">
    <location>
        <begin position="253"/>
        <end position="286"/>
    </location>
</feature>
<evidence type="ECO:0000256" key="1">
    <source>
        <dbReference type="PROSITE-ProRule" id="PRU00339"/>
    </source>
</evidence>
<keyword evidence="5" id="KW-1185">Reference proteome</keyword>